<evidence type="ECO:0000256" key="3">
    <source>
        <dbReference type="PROSITE-ProRule" id="PRU00176"/>
    </source>
</evidence>
<dbReference type="GO" id="GO:0003723">
    <property type="term" value="F:RNA binding"/>
    <property type="evidence" value="ECO:0007669"/>
    <property type="project" value="UniProtKB-UniRule"/>
</dbReference>
<feature type="compositionally biased region" description="Polar residues" evidence="4">
    <location>
        <begin position="667"/>
        <end position="678"/>
    </location>
</feature>
<dbReference type="PROSITE" id="PS50102">
    <property type="entry name" value="RRM"/>
    <property type="match status" value="2"/>
</dbReference>
<dbReference type="InterPro" id="IPR012677">
    <property type="entry name" value="Nucleotide-bd_a/b_plait_sf"/>
</dbReference>
<sequence length="930" mass="101706">MPQKPGVRSWGTRFDTLPSSEPASPQSPGLSLDQSHAQVVNQHVNNAFDASGHTTQEKLPHDASVFVGSLPTNIDQVQLCRLLTEHLSPYAEVKIKIVRDSKGGFCAFVQCKSAEAASNLITTLNSSVPVPFLGRILRYEPARAFRTLLISYCIPTERLVTADGKTQVRALEPCFAMRLWKPKNSSRLSIIYNKDAVDVEESAVNSREPIGDLGLFLNPVVLDEASLEQICSFFGPLESLTEVGVERQIQGVNATAPEHTSYPSPHNGPRLPQMDQRCFEIKWRLRDDCVNALMNLRHVPHMRVTWAHQPPTSADAYIHGLQPNGRFQQTAFSFHPHLSASHLHQRSQTHTSPAAHRPRDLSLNSNGEANAPVDGWNKISVSESATSFNQSSAFDSEAGNSTSSWPEGDFPPLGNTGASRRRDGVWVDKKMDGIVSSVIAEDGDAGARDVNGQEIEVPGTPGLGMSPTTPKTVGSQFPTTPTSTSGELQGSFPTYDHKGRDGYFGAPAEPKEIDPTTLFIGGLEMHGPDSWDERKVQSYFGRFPGLVDVKLVRPANARAAFAFIKFDNTDSPARAVFEEHNSVHAGRAMRVQLRDCNPPRAVGWKYNPSNRGRGGNRFGSQNHHVHRRFQDRPEQAHELDLCKDMSRMSVQEHQGSMEPDFADENVDQTQSCPVSRQVSPAPAAETPEYREWYDTPASATLTPPPSTAPSSTSAPSSIAGYPMPPAGFYPPPWVHSFPPQMPYGASYYPGFSPYMVPAHAHGTAYTSPGGSDASGPASISPQPWPAMNMYGGYIPYPTYPVVQPPVEKTTPSPAAAATEYTQNEHAPVYSPEAYMHDGPPGFVPPTWPHPMMAQRYGPWMQPNGHLPPAPAPPHIQDTGRRQTGRRDNVQPIMNASRSGAGRAMNRRGGLHMSGFHGQQRATHFTGTQAF</sequence>
<dbReference type="SUPFAM" id="SSF54928">
    <property type="entry name" value="RNA-binding domain, RBD"/>
    <property type="match status" value="2"/>
</dbReference>
<feature type="domain" description="RRM" evidence="5">
    <location>
        <begin position="516"/>
        <end position="596"/>
    </location>
</feature>
<feature type="compositionally biased region" description="Polar residues" evidence="4">
    <location>
        <begin position="389"/>
        <end position="405"/>
    </location>
</feature>
<feature type="region of interest" description="Disordered" evidence="4">
    <location>
        <begin position="340"/>
        <end position="369"/>
    </location>
</feature>
<feature type="region of interest" description="Disordered" evidence="4">
    <location>
        <begin position="456"/>
        <end position="493"/>
    </location>
</feature>
<dbReference type="InterPro" id="IPR035979">
    <property type="entry name" value="RBD_domain_sf"/>
</dbReference>
<dbReference type="Proteomes" id="UP001295794">
    <property type="component" value="Unassembled WGS sequence"/>
</dbReference>
<dbReference type="PANTHER" id="PTHR24012">
    <property type="entry name" value="RNA BINDING PROTEIN"/>
    <property type="match status" value="1"/>
</dbReference>
<feature type="region of interest" description="Disordered" evidence="4">
    <location>
        <begin position="649"/>
        <end position="716"/>
    </location>
</feature>
<dbReference type="EMBL" id="CAVNYO010000059">
    <property type="protein sequence ID" value="CAK5264517.1"/>
    <property type="molecule type" value="Genomic_DNA"/>
</dbReference>
<feature type="compositionally biased region" description="Polar residues" evidence="4">
    <location>
        <begin position="466"/>
        <end position="492"/>
    </location>
</feature>
<feature type="region of interest" description="Disordered" evidence="4">
    <location>
        <begin position="1"/>
        <end position="34"/>
    </location>
</feature>
<protein>
    <recommendedName>
        <fullName evidence="5">RRM domain-containing protein</fullName>
    </recommendedName>
</protein>
<feature type="region of interest" description="Disordered" evidence="4">
    <location>
        <begin position="865"/>
        <end position="885"/>
    </location>
</feature>
<organism evidence="6 7">
    <name type="scientific">Mycena citricolor</name>
    <dbReference type="NCBI Taxonomy" id="2018698"/>
    <lineage>
        <taxon>Eukaryota</taxon>
        <taxon>Fungi</taxon>
        <taxon>Dikarya</taxon>
        <taxon>Basidiomycota</taxon>
        <taxon>Agaricomycotina</taxon>
        <taxon>Agaricomycetes</taxon>
        <taxon>Agaricomycetidae</taxon>
        <taxon>Agaricales</taxon>
        <taxon>Marasmiineae</taxon>
        <taxon>Mycenaceae</taxon>
        <taxon>Mycena</taxon>
    </lineage>
</organism>
<comment type="caution">
    <text evidence="6">The sequence shown here is derived from an EMBL/GenBank/DDBJ whole genome shotgun (WGS) entry which is preliminary data.</text>
</comment>
<evidence type="ECO:0000313" key="7">
    <source>
        <dbReference type="Proteomes" id="UP001295794"/>
    </source>
</evidence>
<evidence type="ECO:0000256" key="4">
    <source>
        <dbReference type="SAM" id="MobiDB-lite"/>
    </source>
</evidence>
<evidence type="ECO:0000313" key="6">
    <source>
        <dbReference type="EMBL" id="CAK5264517.1"/>
    </source>
</evidence>
<evidence type="ECO:0000259" key="5">
    <source>
        <dbReference type="PROSITE" id="PS50102"/>
    </source>
</evidence>
<gene>
    <name evidence="6" type="ORF">MYCIT1_LOCUS4751</name>
</gene>
<dbReference type="SMART" id="SM00360">
    <property type="entry name" value="RRM"/>
    <property type="match status" value="2"/>
</dbReference>
<evidence type="ECO:0000256" key="2">
    <source>
        <dbReference type="ARBA" id="ARBA00022884"/>
    </source>
</evidence>
<dbReference type="InterPro" id="IPR000504">
    <property type="entry name" value="RRM_dom"/>
</dbReference>
<proteinExistence type="predicted"/>
<feature type="region of interest" description="Disordered" evidence="4">
    <location>
        <begin position="602"/>
        <end position="634"/>
    </location>
</feature>
<dbReference type="Gene3D" id="3.30.70.330">
    <property type="match status" value="2"/>
</dbReference>
<feature type="region of interest" description="Disordered" evidence="4">
    <location>
        <begin position="389"/>
        <end position="421"/>
    </location>
</feature>
<feature type="domain" description="RRM" evidence="5">
    <location>
        <begin position="63"/>
        <end position="144"/>
    </location>
</feature>
<dbReference type="AlphaFoldDB" id="A0AAD2GWA1"/>
<keyword evidence="2 3" id="KW-0694">RNA-binding</keyword>
<feature type="compositionally biased region" description="Polar residues" evidence="4">
    <location>
        <begin position="17"/>
        <end position="34"/>
    </location>
</feature>
<keyword evidence="1" id="KW-0677">Repeat</keyword>
<name>A0AAD2GWA1_9AGAR</name>
<reference evidence="6" key="1">
    <citation type="submission" date="2023-11" db="EMBL/GenBank/DDBJ databases">
        <authorList>
            <person name="De Vega J J."/>
            <person name="De Vega J J."/>
        </authorList>
    </citation>
    <scope>NUCLEOTIDE SEQUENCE</scope>
</reference>
<accession>A0AAD2GWA1</accession>
<keyword evidence="7" id="KW-1185">Reference proteome</keyword>
<evidence type="ECO:0000256" key="1">
    <source>
        <dbReference type="ARBA" id="ARBA00022737"/>
    </source>
</evidence>